<protein>
    <submittedName>
        <fullName evidence="2">Hypothetical_protein</fullName>
    </submittedName>
</protein>
<dbReference type="EMBL" id="CAXDID020000403">
    <property type="protein sequence ID" value="CAL6087730.1"/>
    <property type="molecule type" value="Genomic_DNA"/>
</dbReference>
<comment type="caution">
    <text evidence="2">The sequence shown here is derived from an EMBL/GenBank/DDBJ whole genome shotgun (WGS) entry which is preliminary data.</text>
</comment>
<evidence type="ECO:0000313" key="3">
    <source>
        <dbReference type="Proteomes" id="UP001642409"/>
    </source>
</evidence>
<evidence type="ECO:0000256" key="1">
    <source>
        <dbReference type="SAM" id="MobiDB-lite"/>
    </source>
</evidence>
<evidence type="ECO:0000313" key="2">
    <source>
        <dbReference type="EMBL" id="CAL6087730.1"/>
    </source>
</evidence>
<keyword evidence="3" id="KW-1185">Reference proteome</keyword>
<organism evidence="2 3">
    <name type="scientific">Hexamita inflata</name>
    <dbReference type="NCBI Taxonomy" id="28002"/>
    <lineage>
        <taxon>Eukaryota</taxon>
        <taxon>Metamonada</taxon>
        <taxon>Diplomonadida</taxon>
        <taxon>Hexamitidae</taxon>
        <taxon>Hexamitinae</taxon>
        <taxon>Hexamita</taxon>
    </lineage>
</organism>
<reference evidence="2 3" key="1">
    <citation type="submission" date="2024-07" db="EMBL/GenBank/DDBJ databases">
        <authorList>
            <person name="Akdeniz Z."/>
        </authorList>
    </citation>
    <scope>NUCLEOTIDE SEQUENCE [LARGE SCALE GENOMIC DNA]</scope>
</reference>
<feature type="region of interest" description="Disordered" evidence="1">
    <location>
        <begin position="56"/>
        <end position="100"/>
    </location>
</feature>
<sequence>MKRIYKFINAQSRHIQLKLKNQRERKYQQKRTCQLALSNDLQVKWIELNSASHYKKKPTNKLNTTSKLEQQQPDQKIDEMDGKTPISQHSESEIETESQKTVITVPTSQYIVNINRKKLEKNFKLQGITGTTK</sequence>
<name>A0ABP1LPI9_9EUKA</name>
<gene>
    <name evidence="2" type="ORF">HINF_LOCUS63785</name>
</gene>
<dbReference type="Proteomes" id="UP001642409">
    <property type="component" value="Unassembled WGS sequence"/>
</dbReference>
<proteinExistence type="predicted"/>
<accession>A0ABP1LPI9</accession>
<feature type="compositionally biased region" description="Polar residues" evidence="1">
    <location>
        <begin position="60"/>
        <end position="74"/>
    </location>
</feature>